<proteinExistence type="predicted"/>
<gene>
    <name evidence="2" type="ORF">NCTC11535_02041</name>
</gene>
<dbReference type="RefSeq" id="WP_111837212.1">
    <property type="nucleotide sequence ID" value="NZ_UAPQ01000010.1"/>
</dbReference>
<evidence type="ECO:0000313" key="2">
    <source>
        <dbReference type="EMBL" id="SPT54327.1"/>
    </source>
</evidence>
<keyword evidence="1" id="KW-1133">Transmembrane helix</keyword>
<evidence type="ECO:0000256" key="1">
    <source>
        <dbReference type="SAM" id="Phobius"/>
    </source>
</evidence>
<organism evidence="2 3">
    <name type="scientific">Actinomyces bovis</name>
    <dbReference type="NCBI Taxonomy" id="1658"/>
    <lineage>
        <taxon>Bacteria</taxon>
        <taxon>Bacillati</taxon>
        <taxon>Actinomycetota</taxon>
        <taxon>Actinomycetes</taxon>
        <taxon>Actinomycetales</taxon>
        <taxon>Actinomycetaceae</taxon>
        <taxon>Actinomyces</taxon>
    </lineage>
</organism>
<evidence type="ECO:0000313" key="3">
    <source>
        <dbReference type="Proteomes" id="UP000250006"/>
    </source>
</evidence>
<sequence length="84" mass="8751">MAQDTDSAILDAARVRRTRLISALERGSAPGRPRRTAPMVLASLVVAALICAGCVGYSYISTHMSSIRGGFSPTGTTATVRSTP</sequence>
<dbReference type="EMBL" id="UAPQ01000010">
    <property type="protein sequence ID" value="SPT54327.1"/>
    <property type="molecule type" value="Genomic_DNA"/>
</dbReference>
<name>A0ABY1VSF0_9ACTO</name>
<keyword evidence="3" id="KW-1185">Reference proteome</keyword>
<dbReference type="Proteomes" id="UP000250006">
    <property type="component" value="Unassembled WGS sequence"/>
</dbReference>
<reference evidence="2 3" key="1">
    <citation type="submission" date="2018-06" db="EMBL/GenBank/DDBJ databases">
        <authorList>
            <consortium name="Pathogen Informatics"/>
            <person name="Doyle S."/>
        </authorList>
    </citation>
    <scope>NUCLEOTIDE SEQUENCE [LARGE SCALE GENOMIC DNA]</scope>
    <source>
        <strain evidence="2 3">NCTC11535</strain>
    </source>
</reference>
<keyword evidence="1" id="KW-0472">Membrane</keyword>
<accession>A0ABY1VSF0</accession>
<keyword evidence="1" id="KW-0812">Transmembrane</keyword>
<protein>
    <submittedName>
        <fullName evidence="2">Uncharacterized protein</fullName>
    </submittedName>
</protein>
<comment type="caution">
    <text evidence="2">The sequence shown here is derived from an EMBL/GenBank/DDBJ whole genome shotgun (WGS) entry which is preliminary data.</text>
</comment>
<feature type="transmembrane region" description="Helical" evidence="1">
    <location>
        <begin position="39"/>
        <end position="60"/>
    </location>
</feature>